<accession>A0AAD9NT95</accession>
<dbReference type="Proteomes" id="UP001209878">
    <property type="component" value="Unassembled WGS sequence"/>
</dbReference>
<evidence type="ECO:0000313" key="2">
    <source>
        <dbReference type="EMBL" id="KAK2181555.1"/>
    </source>
</evidence>
<keyword evidence="3" id="KW-1185">Reference proteome</keyword>
<organism evidence="2 3">
    <name type="scientific">Ridgeia piscesae</name>
    <name type="common">Tubeworm</name>
    <dbReference type="NCBI Taxonomy" id="27915"/>
    <lineage>
        <taxon>Eukaryota</taxon>
        <taxon>Metazoa</taxon>
        <taxon>Spiralia</taxon>
        <taxon>Lophotrochozoa</taxon>
        <taxon>Annelida</taxon>
        <taxon>Polychaeta</taxon>
        <taxon>Sedentaria</taxon>
        <taxon>Canalipalpata</taxon>
        <taxon>Sabellida</taxon>
        <taxon>Siboglinidae</taxon>
        <taxon>Ridgeia</taxon>
    </lineage>
</organism>
<gene>
    <name evidence="2" type="ORF">NP493_393g03021</name>
</gene>
<evidence type="ECO:0000256" key="1">
    <source>
        <dbReference type="SAM" id="MobiDB-lite"/>
    </source>
</evidence>
<sequence length="63" mass="7381">MEESRKPPETTTRQAITRNPQGRREEVGHGTPSKETRKRKQRKWDTPGEKWRGWPRTENGGVP</sequence>
<feature type="compositionally biased region" description="Polar residues" evidence="1">
    <location>
        <begin position="9"/>
        <end position="20"/>
    </location>
</feature>
<name>A0AAD9NT95_RIDPI</name>
<proteinExistence type="predicted"/>
<comment type="caution">
    <text evidence="2">The sequence shown here is derived from an EMBL/GenBank/DDBJ whole genome shotgun (WGS) entry which is preliminary data.</text>
</comment>
<reference evidence="2" key="1">
    <citation type="journal article" date="2023" name="Mol. Biol. Evol.">
        <title>Third-Generation Sequencing Reveals the Adaptive Role of the Epigenome in Three Deep-Sea Polychaetes.</title>
        <authorList>
            <person name="Perez M."/>
            <person name="Aroh O."/>
            <person name="Sun Y."/>
            <person name="Lan Y."/>
            <person name="Juniper S.K."/>
            <person name="Young C.R."/>
            <person name="Angers B."/>
            <person name="Qian P.Y."/>
        </authorList>
    </citation>
    <scope>NUCLEOTIDE SEQUENCE</scope>
    <source>
        <strain evidence="2">R07B-5</strain>
    </source>
</reference>
<evidence type="ECO:0000313" key="3">
    <source>
        <dbReference type="Proteomes" id="UP001209878"/>
    </source>
</evidence>
<dbReference type="AlphaFoldDB" id="A0AAD9NT95"/>
<feature type="compositionally biased region" description="Basic and acidic residues" evidence="1">
    <location>
        <begin position="22"/>
        <end position="35"/>
    </location>
</feature>
<feature type="compositionally biased region" description="Basic and acidic residues" evidence="1">
    <location>
        <begin position="43"/>
        <end position="52"/>
    </location>
</feature>
<dbReference type="EMBL" id="JAODUO010000392">
    <property type="protein sequence ID" value="KAK2181555.1"/>
    <property type="molecule type" value="Genomic_DNA"/>
</dbReference>
<feature type="region of interest" description="Disordered" evidence="1">
    <location>
        <begin position="1"/>
        <end position="63"/>
    </location>
</feature>
<protein>
    <submittedName>
        <fullName evidence="2">Uncharacterized protein</fullName>
    </submittedName>
</protein>